<dbReference type="PANTHER" id="PTHR35794:SF1">
    <property type="entry name" value="CELL CYCLE PROTEIN GPSB"/>
    <property type="match status" value="1"/>
</dbReference>
<evidence type="ECO:0000313" key="8">
    <source>
        <dbReference type="EMBL" id="RPF58002.1"/>
    </source>
</evidence>
<dbReference type="InterPro" id="IPR019933">
    <property type="entry name" value="DivIVA_domain"/>
</dbReference>
<evidence type="ECO:0000313" key="9">
    <source>
        <dbReference type="Proteomes" id="UP000277108"/>
    </source>
</evidence>
<dbReference type="PANTHER" id="PTHR35794">
    <property type="entry name" value="CELL DIVISION PROTEIN DIVIVA"/>
    <property type="match status" value="1"/>
</dbReference>
<keyword evidence="4" id="KW-0133">Cell shape</keyword>
<dbReference type="Proteomes" id="UP000277108">
    <property type="component" value="Unassembled WGS sequence"/>
</dbReference>
<dbReference type="RefSeq" id="WP_123807502.1">
    <property type="nucleotide sequence ID" value="NZ_RKRK01000002.1"/>
</dbReference>
<accession>A0A3N5CD23</accession>
<dbReference type="PIRSF" id="PIRSF029938">
    <property type="entry name" value="UCP029938"/>
    <property type="match status" value="1"/>
</dbReference>
<evidence type="ECO:0000256" key="7">
    <source>
        <dbReference type="SAM" id="Coils"/>
    </source>
</evidence>
<name>A0A3N5CD23_9BACL</name>
<dbReference type="Pfam" id="PF05103">
    <property type="entry name" value="DivIVA"/>
    <property type="match status" value="1"/>
</dbReference>
<evidence type="ECO:0000256" key="1">
    <source>
        <dbReference type="ARBA" id="ARBA00004496"/>
    </source>
</evidence>
<dbReference type="GO" id="GO:0051301">
    <property type="term" value="P:cell division"/>
    <property type="evidence" value="ECO:0007669"/>
    <property type="project" value="UniProtKB-KW"/>
</dbReference>
<keyword evidence="6" id="KW-0131">Cell cycle</keyword>
<proteinExistence type="predicted"/>
<protein>
    <submittedName>
        <fullName evidence="8">DivIVA domain-containing protein</fullName>
    </submittedName>
</protein>
<dbReference type="NCBIfam" id="TIGR03544">
    <property type="entry name" value="DivI1A_domain"/>
    <property type="match status" value="1"/>
</dbReference>
<dbReference type="InterPro" id="IPR007793">
    <property type="entry name" value="DivIVA_fam"/>
</dbReference>
<keyword evidence="9" id="KW-1185">Reference proteome</keyword>
<dbReference type="NCBIfam" id="NF010725">
    <property type="entry name" value="PRK14127.1"/>
    <property type="match status" value="1"/>
</dbReference>
<evidence type="ECO:0000256" key="2">
    <source>
        <dbReference type="ARBA" id="ARBA00022490"/>
    </source>
</evidence>
<evidence type="ECO:0000256" key="5">
    <source>
        <dbReference type="ARBA" id="ARBA00023054"/>
    </source>
</evidence>
<sequence>MSNFSLKLTAKDIYEKEFERTLRGFKPEEVDSFLDDVIADYQKMSELDSKVKKLEEENLRLKKELDDVKLRSRSSSQSDQRNTASINNVDILKRLSNLEKQVFGRVKE</sequence>
<keyword evidence="5 7" id="KW-0175">Coiled coil</keyword>
<comment type="caution">
    <text evidence="8">The sequence shown here is derived from an EMBL/GenBank/DDBJ whole genome shotgun (WGS) entry which is preliminary data.</text>
</comment>
<dbReference type="GO" id="GO:0005737">
    <property type="term" value="C:cytoplasm"/>
    <property type="evidence" value="ECO:0007669"/>
    <property type="project" value="UniProtKB-SubCell"/>
</dbReference>
<dbReference type="Gene3D" id="6.10.250.660">
    <property type="match status" value="1"/>
</dbReference>
<keyword evidence="3" id="KW-0132">Cell division</keyword>
<feature type="coiled-coil region" evidence="7">
    <location>
        <begin position="44"/>
        <end position="71"/>
    </location>
</feature>
<dbReference type="InterPro" id="IPR011229">
    <property type="entry name" value="Cell_cycle_GpsB"/>
</dbReference>
<dbReference type="OrthoDB" id="389699at2"/>
<gene>
    <name evidence="8" type="ORF">EDD62_0640</name>
</gene>
<evidence type="ECO:0000256" key="4">
    <source>
        <dbReference type="ARBA" id="ARBA00022960"/>
    </source>
</evidence>
<reference evidence="8 9" key="1">
    <citation type="submission" date="2018-11" db="EMBL/GenBank/DDBJ databases">
        <title>Genomic Encyclopedia of Type Strains, Phase IV (KMG-IV): sequencing the most valuable type-strain genomes for metagenomic binning, comparative biology and taxonomic classification.</title>
        <authorList>
            <person name="Goeker M."/>
        </authorList>
    </citation>
    <scope>NUCLEOTIDE SEQUENCE [LARGE SCALE GENOMIC DNA]</scope>
    <source>
        <strain evidence="8 9">DSM 29158</strain>
    </source>
</reference>
<dbReference type="GO" id="GO:0008360">
    <property type="term" value="P:regulation of cell shape"/>
    <property type="evidence" value="ECO:0007669"/>
    <property type="project" value="UniProtKB-KW"/>
</dbReference>
<evidence type="ECO:0000256" key="3">
    <source>
        <dbReference type="ARBA" id="ARBA00022618"/>
    </source>
</evidence>
<dbReference type="AlphaFoldDB" id="A0A3N5CD23"/>
<dbReference type="EMBL" id="RKRK01000002">
    <property type="protein sequence ID" value="RPF58002.1"/>
    <property type="molecule type" value="Genomic_DNA"/>
</dbReference>
<organism evidence="8 9">
    <name type="scientific">Abyssicoccus albus</name>
    <dbReference type="NCBI Taxonomy" id="1817405"/>
    <lineage>
        <taxon>Bacteria</taxon>
        <taxon>Bacillati</taxon>
        <taxon>Bacillota</taxon>
        <taxon>Bacilli</taxon>
        <taxon>Bacillales</taxon>
        <taxon>Abyssicoccaceae</taxon>
    </lineage>
</organism>
<comment type="subcellular location">
    <subcellularLocation>
        <location evidence="1">Cytoplasm</location>
    </subcellularLocation>
</comment>
<evidence type="ECO:0000256" key="6">
    <source>
        <dbReference type="ARBA" id="ARBA00023306"/>
    </source>
</evidence>
<keyword evidence="2" id="KW-0963">Cytoplasm</keyword>